<dbReference type="InterPro" id="IPR020845">
    <property type="entry name" value="AMP-binding_CS"/>
</dbReference>
<dbReference type="InterPro" id="IPR000873">
    <property type="entry name" value="AMP-dep_synth/lig_dom"/>
</dbReference>
<evidence type="ECO:0000256" key="5">
    <source>
        <dbReference type="ARBA" id="ARBA00023002"/>
    </source>
</evidence>
<feature type="domain" description="AMP-dependent synthetase/ligase" evidence="6">
    <location>
        <begin position="37"/>
        <end position="386"/>
    </location>
</feature>
<dbReference type="SUPFAM" id="SSF56801">
    <property type="entry name" value="Acetyl-CoA synthetase-like"/>
    <property type="match status" value="1"/>
</dbReference>
<dbReference type="GO" id="GO:0031956">
    <property type="term" value="F:medium-chain fatty acid-CoA ligase activity"/>
    <property type="evidence" value="ECO:0007669"/>
    <property type="project" value="TreeGrafter"/>
</dbReference>
<dbReference type="InterPro" id="IPR025110">
    <property type="entry name" value="AMP-bd_C"/>
</dbReference>
<dbReference type="Pfam" id="PF00890">
    <property type="entry name" value="FAD_binding_2"/>
    <property type="match status" value="1"/>
</dbReference>
<accession>A0A4Q7NNE4</accession>
<organism evidence="9 10">
    <name type="scientific">Pigmentiphaga kullae</name>
    <dbReference type="NCBI Taxonomy" id="151784"/>
    <lineage>
        <taxon>Bacteria</taxon>
        <taxon>Pseudomonadati</taxon>
        <taxon>Pseudomonadota</taxon>
        <taxon>Betaproteobacteria</taxon>
        <taxon>Burkholderiales</taxon>
        <taxon>Alcaligenaceae</taxon>
        <taxon>Pigmentiphaga</taxon>
    </lineage>
</organism>
<evidence type="ECO:0000313" key="10">
    <source>
        <dbReference type="Proteomes" id="UP000292445"/>
    </source>
</evidence>
<dbReference type="PANTHER" id="PTHR43201">
    <property type="entry name" value="ACYL-COA SYNTHETASE"/>
    <property type="match status" value="1"/>
</dbReference>
<evidence type="ECO:0000256" key="1">
    <source>
        <dbReference type="ARBA" id="ARBA00001974"/>
    </source>
</evidence>
<dbReference type="SUPFAM" id="SSF51905">
    <property type="entry name" value="FAD/NAD(P)-binding domain"/>
    <property type="match status" value="1"/>
</dbReference>
<evidence type="ECO:0000256" key="4">
    <source>
        <dbReference type="ARBA" id="ARBA00022630"/>
    </source>
</evidence>
<dbReference type="Gene3D" id="3.90.700.10">
    <property type="entry name" value="Succinate dehydrogenase/fumarate reductase flavoprotein, catalytic domain"/>
    <property type="match status" value="1"/>
</dbReference>
<dbReference type="Pfam" id="PF00501">
    <property type="entry name" value="AMP-binding"/>
    <property type="match status" value="1"/>
</dbReference>
<dbReference type="Proteomes" id="UP000292445">
    <property type="component" value="Unassembled WGS sequence"/>
</dbReference>
<keyword evidence="4" id="KW-0285">Flavoprotein</keyword>
<proteinExistence type="inferred from homology"/>
<dbReference type="InterPro" id="IPR045851">
    <property type="entry name" value="AMP-bd_C_sf"/>
</dbReference>
<dbReference type="Gene3D" id="3.30.300.30">
    <property type="match status" value="1"/>
</dbReference>
<protein>
    <submittedName>
        <fullName evidence="9">Precorrin 3B synthase CobZ</fullName>
    </submittedName>
</protein>
<dbReference type="PANTHER" id="PTHR43201:SF5">
    <property type="entry name" value="MEDIUM-CHAIN ACYL-COA LIGASE ACSF2, MITOCHONDRIAL"/>
    <property type="match status" value="1"/>
</dbReference>
<comment type="similarity">
    <text evidence="2">Belongs to the ATP-dependent AMP-binding enzyme family.</text>
</comment>
<evidence type="ECO:0000259" key="7">
    <source>
        <dbReference type="Pfam" id="PF00890"/>
    </source>
</evidence>
<keyword evidence="3" id="KW-0436">Ligase</keyword>
<name>A0A4Q7NNE4_9BURK</name>
<dbReference type="InterPro" id="IPR036188">
    <property type="entry name" value="FAD/NAD-bd_sf"/>
</dbReference>
<dbReference type="Gene3D" id="3.40.50.980">
    <property type="match status" value="2"/>
</dbReference>
<evidence type="ECO:0000256" key="2">
    <source>
        <dbReference type="ARBA" id="ARBA00006432"/>
    </source>
</evidence>
<reference evidence="9 10" key="1">
    <citation type="submission" date="2019-02" db="EMBL/GenBank/DDBJ databases">
        <title>Genomic Encyclopedia of Type Strains, Phase IV (KMG-IV): sequencing the most valuable type-strain genomes for metagenomic binning, comparative biology and taxonomic classification.</title>
        <authorList>
            <person name="Goeker M."/>
        </authorList>
    </citation>
    <scope>NUCLEOTIDE SEQUENCE [LARGE SCALE GENOMIC DNA]</scope>
    <source>
        <strain evidence="9 10">K24</strain>
    </source>
</reference>
<keyword evidence="10" id="KW-1185">Reference proteome</keyword>
<dbReference type="EMBL" id="SGXC01000001">
    <property type="protein sequence ID" value="RZS86673.1"/>
    <property type="molecule type" value="Genomic_DNA"/>
</dbReference>
<evidence type="ECO:0000256" key="3">
    <source>
        <dbReference type="ARBA" id="ARBA00022598"/>
    </source>
</evidence>
<keyword evidence="5" id="KW-0560">Oxidoreductase</keyword>
<dbReference type="PROSITE" id="PS00455">
    <property type="entry name" value="AMP_BINDING"/>
    <property type="match status" value="1"/>
</dbReference>
<feature type="domain" description="FAD-dependent oxidoreductase 2 FAD-binding" evidence="7">
    <location>
        <begin position="550"/>
        <end position="977"/>
    </location>
</feature>
<comment type="caution">
    <text evidence="9">The sequence shown here is derived from an EMBL/GenBank/DDBJ whole genome shotgun (WGS) entry which is preliminary data.</text>
</comment>
<dbReference type="InterPro" id="IPR027477">
    <property type="entry name" value="Succ_DH/fumarate_Rdtase_cat_sf"/>
</dbReference>
<dbReference type="GO" id="GO:0016491">
    <property type="term" value="F:oxidoreductase activity"/>
    <property type="evidence" value="ECO:0007669"/>
    <property type="project" value="UniProtKB-KW"/>
</dbReference>
<dbReference type="Gene3D" id="2.30.38.10">
    <property type="entry name" value="Luciferase, Domain 3"/>
    <property type="match status" value="1"/>
</dbReference>
<sequence length="1010" mass="108705">MLQRRAPLDVLRLYPAHDYTLYGALKSRESRRQAELFLEFEGVVHSHAGFLRTVDRLARGLFERGVRDGDRVAIVARNHAAHVLLLFALTRINATLVPLNPEAGLESLRYMLEKSRVSGAFVTAETLPAVSDAVRGLQACPWLVRIDGADDGGAMWQALMSARGNGELPVPRSDATCLIIFTSGTTGFPKGVMHSQRNFLLAGEANVARLWLQPEDRVLTILPLFHTNALFYSLTGALAAGAGVLLQSRFSASRFWDVAAESRATTVNVIESVGRILRARPRHEFRGDHVLESVYGARADVQECFRVEFGISRLVSGFGMTEIPGVCCTPWVGPDKTGSMGLLGEHPDPDVKWATARIVDEQGNDVPDGVPGEFWVKHPAVMQGYFDEPGQTRESFEGEWFKTGDLVKRDIDGYYWFVGRRKDVIRRRGENISGQEIDRVLASHPLVYEAAAIAAPSEWGEDEILVCVAKRQGAEVSAWDVLDWCRERLPAFKVPRYIWMTDELPYTPTHKVAKQKLREDLARIMAAAVDVERDAPASSAPEQTSGAGPVVVVGSGMAGIAAALEARTSGAQVVLFEKFEPAVAGGNTRVCGGAFLAPSGQGADAEKAFVESLAECTHGEGNVQLFEVLARHALPSIRWIQDLGAEFLPAYPCSPPYRCSVHPLAPGQFVGMPALVSRLHAALEAAGVSVRFQTEVLEIIVDDGGAVRGVEIRDAQGKKRREKASAVILAGGGYAGNKAWLKQWVGEGADALMVRGVDTAQGEAIDLAARAGASVARMEGLASLHVAAVCPELPGGGNPSRAIPYAIAVNARGERYVDESKGYVANGKAALRQPQQRVSVIVDSAMLELPGVETALKTYGNMGLPVARADTVDELAVQIGVQPAGLKATIQQFNAAIDGTAAMSAEPPKTAWAWPIAHPPFFAFSPLQPAITLTFGGVEIDVSARVRNRDGSCIQGLYAAGEMAGCLFRHDYLGGASLTNCLVMGRIAGREAASYAARLNSSIGQWARKP</sequence>
<dbReference type="SUPFAM" id="SSF56425">
    <property type="entry name" value="Succinate dehydrogenase/fumarate reductase flavoprotein, catalytic domain"/>
    <property type="match status" value="1"/>
</dbReference>
<evidence type="ECO:0000259" key="8">
    <source>
        <dbReference type="Pfam" id="PF13193"/>
    </source>
</evidence>
<evidence type="ECO:0000313" key="9">
    <source>
        <dbReference type="EMBL" id="RZS86673.1"/>
    </source>
</evidence>
<evidence type="ECO:0000259" key="6">
    <source>
        <dbReference type="Pfam" id="PF00501"/>
    </source>
</evidence>
<feature type="domain" description="AMP-binding enzyme C-terminal" evidence="8">
    <location>
        <begin position="436"/>
        <end position="511"/>
    </location>
</feature>
<dbReference type="GO" id="GO:0006631">
    <property type="term" value="P:fatty acid metabolic process"/>
    <property type="evidence" value="ECO:0007669"/>
    <property type="project" value="TreeGrafter"/>
</dbReference>
<comment type="cofactor">
    <cofactor evidence="1">
        <name>FAD</name>
        <dbReference type="ChEBI" id="CHEBI:57692"/>
    </cofactor>
</comment>
<dbReference type="InterPro" id="IPR003953">
    <property type="entry name" value="FAD-dep_OxRdtase_2_FAD-bd"/>
</dbReference>
<dbReference type="Gene3D" id="3.50.50.60">
    <property type="entry name" value="FAD/NAD(P)-binding domain"/>
    <property type="match status" value="1"/>
</dbReference>
<dbReference type="AlphaFoldDB" id="A0A4Q7NNE4"/>
<gene>
    <name evidence="9" type="ORF">EV675_2721</name>
</gene>
<dbReference type="Pfam" id="PF13193">
    <property type="entry name" value="AMP-binding_C"/>
    <property type="match status" value="1"/>
</dbReference>